<evidence type="ECO:0008006" key="6">
    <source>
        <dbReference type="Google" id="ProtNLM"/>
    </source>
</evidence>
<protein>
    <recommendedName>
        <fullName evidence="6">Protein FAM91A1</fullName>
    </recommendedName>
</protein>
<dbReference type="InterPro" id="IPR028091">
    <property type="entry name" value="FAM91_N_dom"/>
</dbReference>
<dbReference type="Pfam" id="PF14647">
    <property type="entry name" value="FAM91_N"/>
    <property type="match status" value="1"/>
</dbReference>
<gene>
    <name evidence="5" type="ORF">g.2987</name>
</gene>
<feature type="region of interest" description="Disordered" evidence="2">
    <location>
        <begin position="758"/>
        <end position="777"/>
    </location>
</feature>
<dbReference type="InterPro" id="IPR028097">
    <property type="entry name" value="FAM91_C_dom"/>
</dbReference>
<dbReference type="InterPro" id="IPR039199">
    <property type="entry name" value="FAM91"/>
</dbReference>
<evidence type="ECO:0000259" key="3">
    <source>
        <dbReference type="Pfam" id="PF14647"/>
    </source>
</evidence>
<feature type="region of interest" description="Disordered" evidence="2">
    <location>
        <begin position="664"/>
        <end position="739"/>
    </location>
</feature>
<reference evidence="5" key="1">
    <citation type="submission" date="2015-08" db="EMBL/GenBank/DDBJ databases">
        <authorList>
            <person name="Babu N.S."/>
            <person name="Beckwith C.J."/>
            <person name="Beseler K.G."/>
            <person name="Brison A."/>
            <person name="Carone J.V."/>
            <person name="Caskin T.P."/>
            <person name="Diamond M."/>
            <person name="Durham M.E."/>
            <person name="Foxe J.M."/>
            <person name="Go M."/>
            <person name="Henderson B.A."/>
            <person name="Jones I.B."/>
            <person name="McGettigan J.A."/>
            <person name="Micheletti S.J."/>
            <person name="Nasrallah M.E."/>
            <person name="Ortiz D."/>
            <person name="Piller C.R."/>
            <person name="Privatt S.R."/>
            <person name="Schneider S.L."/>
            <person name="Sharp S."/>
            <person name="Smith T.C."/>
            <person name="Stanton J.D."/>
            <person name="Ullery H.E."/>
            <person name="Wilson R.J."/>
            <person name="Serrano M.G."/>
            <person name="Buck G."/>
            <person name="Lee V."/>
            <person name="Wang Y."/>
            <person name="Carvalho R."/>
            <person name="Voegtly L."/>
            <person name="Shi R."/>
            <person name="Duckworth R."/>
            <person name="Johnson A."/>
            <person name="Loviza R."/>
            <person name="Walstead R."/>
            <person name="Shah Z."/>
            <person name="Kiflezghi M."/>
            <person name="Wade K."/>
            <person name="Ball S.L."/>
            <person name="Bradley K.W."/>
            <person name="Asai D.J."/>
            <person name="Bowman C.A."/>
            <person name="Russell D.A."/>
            <person name="Pope W.H."/>
            <person name="Jacobs-Sera D."/>
            <person name="Hendrix R.W."/>
            <person name="Hatfull G.F."/>
        </authorList>
    </citation>
    <scope>NUCLEOTIDE SEQUENCE</scope>
</reference>
<organism evidence="5">
    <name type="scientific">Auxenochlorella protothecoides</name>
    <name type="common">Green microalga</name>
    <name type="synonym">Chlorella protothecoides</name>
    <dbReference type="NCBI Taxonomy" id="3075"/>
    <lineage>
        <taxon>Eukaryota</taxon>
        <taxon>Viridiplantae</taxon>
        <taxon>Chlorophyta</taxon>
        <taxon>core chlorophytes</taxon>
        <taxon>Trebouxiophyceae</taxon>
        <taxon>Chlorellales</taxon>
        <taxon>Chlorellaceae</taxon>
        <taxon>Auxenochlorella</taxon>
    </lineage>
</organism>
<dbReference type="EMBL" id="GDKF01006450">
    <property type="protein sequence ID" value="JAT72172.1"/>
    <property type="molecule type" value="Transcribed_RNA"/>
</dbReference>
<feature type="compositionally biased region" description="Pro residues" evidence="2">
    <location>
        <begin position="375"/>
        <end position="391"/>
    </location>
</feature>
<evidence type="ECO:0000259" key="4">
    <source>
        <dbReference type="Pfam" id="PF14648"/>
    </source>
</evidence>
<feature type="domain" description="FAM91 N-terminal" evidence="3">
    <location>
        <begin position="12"/>
        <end position="310"/>
    </location>
</feature>
<dbReference type="Pfam" id="PF14648">
    <property type="entry name" value="FAM91_C"/>
    <property type="match status" value="1"/>
</dbReference>
<feature type="compositionally biased region" description="Low complexity" evidence="2">
    <location>
        <begin position="716"/>
        <end position="739"/>
    </location>
</feature>
<accession>A0A1D1ZYZ5</accession>
<comment type="similarity">
    <text evidence="1">Belongs to the FAM91 family.</text>
</comment>
<proteinExistence type="inferred from homology"/>
<name>A0A1D1ZYZ5_AUXPR</name>
<feature type="region of interest" description="Disordered" evidence="2">
    <location>
        <begin position="316"/>
        <end position="405"/>
    </location>
</feature>
<evidence type="ECO:0000256" key="1">
    <source>
        <dbReference type="ARBA" id="ARBA00010319"/>
    </source>
</evidence>
<dbReference type="AlphaFoldDB" id="A0A1D1ZYZ5"/>
<dbReference type="PANTHER" id="PTHR28441">
    <property type="entry name" value="PROTEIN FAM91A1"/>
    <property type="match status" value="1"/>
</dbReference>
<sequence length="982" mass="101994">MATEEYLFRFLEQGKRYEDLPPRFRQTLTEDDWRRKVKTFCIVRGFSWVASVASTVCPEAEYYDDLLAHCRAHRRLFPYHLSEYVCRVARVTPFKYYSGLLADLMREDLPYDSVPNFTAADIVRVVGIGRNEYIAAMVQAKSKKLMWRMNRGAVRDHLPAEPRPPSPEPWWTVHVVNVSEAEHRRLTPAELALCRASAGARGGAARLADLGPEAPALVASLHRRGLVWLDVPIAARDQISVPPLEGFVSNRSGGGGDADPLETLLYSVFVAASERVTVADLAAILGVDVPTLRVAVSMACRLGFCRKLDEAEAGLSREASQAGSTPSPSPRASLSEPFVLGMTPTPRTTSACEGGAHAASQGDPGQETLSRAPSGPTPSGPAPPGQAPPMPSNSASAPGTQRGGRGVALVVDSEVTGYLMMGALTPACKRHSVSLFEGGRVSGAAVVAELAAELEASAAAGAAFEGEMRALAGYAAGLATLMRALMAPGARGAAPRPLELLRAESLASLAPAAAHRILAASYAALVPVAGLGGAPLPQSLRRAGPVGLGPSPAAASPWLLLALLREAPGAPPALVLAAGQRCRRLPACLAACPAALLWAWAADGGAARGCAEPALVPRAGLLAALNDALARSPLLVLPLDWVAGVPPGAASLRDAVEDLEIAEVPLPDAPPPPSSFRFQNADDNEDASGGPGSPAPLPRPDSQGSAGEGWADFDASDLADASGAPAGDPSSLSPGAGPLHSLAGWADGVGGAWEADGAAPREQAACGAAGAHEEPEEVRRRLDALRLVPSLTRTWPAGAGGGAVYDQGPGLQDESLPPAGGQGKGTHLLAGFRLCGAGEPAREVAVPAPEGLLPALQRLGLAGRLGTLRLIRGKEDGWAPISVELGVPLQPPELCRAVCGSSCLAGGLDEACLQAQRERAERLQGRLEELMGMHGQTLATREGPDEDLSSHVDWPHTNLWVAEGRVEPVDLAASLQGLALLQ</sequence>
<feature type="domain" description="FAM91 C-terminal" evidence="4">
    <location>
        <begin position="406"/>
        <end position="637"/>
    </location>
</feature>
<dbReference type="PANTHER" id="PTHR28441:SF2">
    <property type="entry name" value="PROTEIN FAM91A1"/>
    <property type="match status" value="1"/>
</dbReference>
<evidence type="ECO:0000256" key="2">
    <source>
        <dbReference type="SAM" id="MobiDB-lite"/>
    </source>
</evidence>
<feature type="compositionally biased region" description="Polar residues" evidence="2">
    <location>
        <begin position="318"/>
        <end position="332"/>
    </location>
</feature>
<evidence type="ECO:0000313" key="5">
    <source>
        <dbReference type="EMBL" id="JAT72172.1"/>
    </source>
</evidence>